<keyword evidence="20" id="KW-1185">Reference proteome</keyword>
<dbReference type="FunFam" id="3.40.50.300:FF:000021">
    <property type="entry name" value="Lon protease homolog"/>
    <property type="match status" value="1"/>
</dbReference>
<dbReference type="InterPro" id="IPR008268">
    <property type="entry name" value="Peptidase_S16_AS"/>
</dbReference>
<dbReference type="AlphaFoldDB" id="A0A1D3L355"/>
<dbReference type="STRING" id="118062.MCBB_1539"/>
<dbReference type="InterPro" id="IPR003111">
    <property type="entry name" value="Lon_prtase_N"/>
</dbReference>
<dbReference type="GO" id="GO:0034605">
    <property type="term" value="P:cellular response to heat"/>
    <property type="evidence" value="ECO:0007669"/>
    <property type="project" value="UniProtKB-UniRule"/>
</dbReference>
<evidence type="ECO:0000313" key="19">
    <source>
        <dbReference type="EMBL" id="SCG86094.1"/>
    </source>
</evidence>
<dbReference type="PROSITE" id="PS01046">
    <property type="entry name" value="LON_SER"/>
    <property type="match status" value="1"/>
</dbReference>
<evidence type="ECO:0000256" key="5">
    <source>
        <dbReference type="ARBA" id="ARBA00022741"/>
    </source>
</evidence>
<evidence type="ECO:0000256" key="4">
    <source>
        <dbReference type="ARBA" id="ARBA00022670"/>
    </source>
</evidence>
<evidence type="ECO:0000256" key="2">
    <source>
        <dbReference type="ARBA" id="ARBA00004496"/>
    </source>
</evidence>
<dbReference type="InterPro" id="IPR014721">
    <property type="entry name" value="Ribsml_uS5_D2-typ_fold_subgr"/>
</dbReference>
<dbReference type="InterPro" id="IPR015947">
    <property type="entry name" value="PUA-like_sf"/>
</dbReference>
<dbReference type="NCBIfam" id="TIGR00763">
    <property type="entry name" value="lon"/>
    <property type="match status" value="1"/>
</dbReference>
<dbReference type="Proteomes" id="UP000094707">
    <property type="component" value="Chromosome I"/>
</dbReference>
<dbReference type="Gene3D" id="2.30.130.40">
    <property type="entry name" value="LON domain-like"/>
    <property type="match status" value="1"/>
</dbReference>
<dbReference type="Gene3D" id="3.40.50.300">
    <property type="entry name" value="P-loop containing nucleotide triphosphate hydrolases"/>
    <property type="match status" value="1"/>
</dbReference>
<evidence type="ECO:0000256" key="13">
    <source>
        <dbReference type="PIRSR" id="PIRSR001174-1"/>
    </source>
</evidence>
<keyword evidence="3 11" id="KW-0963">Cytoplasm</keyword>
<dbReference type="SUPFAM" id="SSF54211">
    <property type="entry name" value="Ribosomal protein S5 domain 2-like"/>
    <property type="match status" value="1"/>
</dbReference>
<dbReference type="PRINTS" id="PR00830">
    <property type="entry name" value="ENDOLAPTASE"/>
</dbReference>
<comment type="induction">
    <text evidence="11">By heat shock.</text>
</comment>
<comment type="subcellular location">
    <subcellularLocation>
        <location evidence="2 11 12">Cytoplasm</location>
    </subcellularLocation>
    <subcellularLocation>
        <location evidence="1">Endomembrane system</location>
        <topology evidence="1">Multi-pass membrane protein</topology>
    </subcellularLocation>
</comment>
<dbReference type="Gene3D" id="1.20.58.1480">
    <property type="match status" value="1"/>
</dbReference>
<feature type="binding site" evidence="11 14">
    <location>
        <begin position="363"/>
        <end position="370"/>
    </location>
    <ligand>
        <name>ATP</name>
        <dbReference type="ChEBI" id="CHEBI:30616"/>
    </ligand>
</feature>
<dbReference type="PROSITE" id="PS51787">
    <property type="entry name" value="LON_N"/>
    <property type="match status" value="1"/>
</dbReference>
<dbReference type="InterPro" id="IPR008269">
    <property type="entry name" value="Lon_proteolytic"/>
</dbReference>
<dbReference type="GO" id="GO:0006515">
    <property type="term" value="P:protein quality control for misfolded or incompletely synthesized proteins"/>
    <property type="evidence" value="ECO:0007669"/>
    <property type="project" value="UniProtKB-UniRule"/>
</dbReference>
<dbReference type="EC" id="3.4.21.53" evidence="11 12"/>
<dbReference type="SUPFAM" id="SSF52540">
    <property type="entry name" value="P-loop containing nucleoside triphosphate hydrolases"/>
    <property type="match status" value="1"/>
</dbReference>
<dbReference type="InterPro" id="IPR046336">
    <property type="entry name" value="Lon_prtase_N_sf"/>
</dbReference>
<reference evidence="19 20" key="1">
    <citation type="submission" date="2016-08" db="EMBL/GenBank/DDBJ databases">
        <authorList>
            <person name="Seilhamer J.J."/>
        </authorList>
    </citation>
    <scope>NUCLEOTIDE SEQUENCE [LARGE SCALE GENOMIC DNA]</scope>
    <source>
        <strain evidence="19">Buetzberg</strain>
    </source>
</reference>
<feature type="active site" evidence="11 13">
    <location>
        <position position="729"/>
    </location>
</feature>
<dbReference type="Pfam" id="PF00004">
    <property type="entry name" value="AAA"/>
    <property type="match status" value="1"/>
</dbReference>
<dbReference type="GO" id="GO:0004252">
    <property type="term" value="F:serine-type endopeptidase activity"/>
    <property type="evidence" value="ECO:0007669"/>
    <property type="project" value="UniProtKB-UniRule"/>
</dbReference>
<keyword evidence="6 11" id="KW-0378">Hydrolase</keyword>
<dbReference type="InterPro" id="IPR003959">
    <property type="entry name" value="ATPase_AAA_core"/>
</dbReference>
<dbReference type="InterPro" id="IPR004815">
    <property type="entry name" value="Lon_bac/euk-typ"/>
</dbReference>
<comment type="subunit">
    <text evidence="11 12">Homohexamer. Organized in a ring with a central cavity.</text>
</comment>
<dbReference type="InterPro" id="IPR003593">
    <property type="entry name" value="AAA+_ATPase"/>
</dbReference>
<dbReference type="InterPro" id="IPR027065">
    <property type="entry name" value="Lon_Prtase"/>
</dbReference>
<gene>
    <name evidence="11 19" type="primary">lon</name>
    <name evidence="19" type="ORF">MCBB_1539</name>
</gene>
<dbReference type="PANTHER" id="PTHR10046">
    <property type="entry name" value="ATP DEPENDENT LON PROTEASE FAMILY MEMBER"/>
    <property type="match status" value="1"/>
</dbReference>
<dbReference type="Pfam" id="PF22667">
    <property type="entry name" value="Lon_lid"/>
    <property type="match status" value="1"/>
</dbReference>
<evidence type="ECO:0000256" key="10">
    <source>
        <dbReference type="ARBA" id="ARBA00050665"/>
    </source>
</evidence>
<keyword evidence="9 11" id="KW-0346">Stress response</keyword>
<dbReference type="GO" id="GO:0004176">
    <property type="term" value="F:ATP-dependent peptidase activity"/>
    <property type="evidence" value="ECO:0007669"/>
    <property type="project" value="UniProtKB-UniRule"/>
</dbReference>
<comment type="catalytic activity">
    <reaction evidence="10 11 12">
        <text>Hydrolysis of proteins in presence of ATP.</text>
        <dbReference type="EC" id="3.4.21.53"/>
    </reaction>
</comment>
<evidence type="ECO:0000256" key="9">
    <source>
        <dbReference type="ARBA" id="ARBA00023016"/>
    </source>
</evidence>
<keyword evidence="5 11" id="KW-0547">Nucleotide-binding</keyword>
<evidence type="ECO:0000313" key="20">
    <source>
        <dbReference type="Proteomes" id="UP000094707"/>
    </source>
</evidence>
<accession>A0A1D3L355</accession>
<dbReference type="KEGG" id="mcub:MCBB_1539"/>
<feature type="domain" description="Lon proteolytic" evidence="17">
    <location>
        <begin position="600"/>
        <end position="780"/>
    </location>
</feature>
<dbReference type="GO" id="GO:0005524">
    <property type="term" value="F:ATP binding"/>
    <property type="evidence" value="ECO:0007669"/>
    <property type="project" value="UniProtKB-UniRule"/>
</dbReference>
<feature type="active site" evidence="11 13">
    <location>
        <position position="686"/>
    </location>
</feature>
<dbReference type="EMBL" id="LT607756">
    <property type="protein sequence ID" value="SCG86094.1"/>
    <property type="molecule type" value="Genomic_DNA"/>
</dbReference>
<dbReference type="Pfam" id="PF05362">
    <property type="entry name" value="Lon_C"/>
    <property type="match status" value="1"/>
</dbReference>
<comment type="similarity">
    <text evidence="11 12 15 16">Belongs to the peptidase S16 family.</text>
</comment>
<evidence type="ECO:0000259" key="18">
    <source>
        <dbReference type="PROSITE" id="PS51787"/>
    </source>
</evidence>
<dbReference type="GO" id="GO:0005737">
    <property type="term" value="C:cytoplasm"/>
    <property type="evidence" value="ECO:0007669"/>
    <property type="project" value="UniProtKB-SubCell"/>
</dbReference>
<dbReference type="InterPro" id="IPR020568">
    <property type="entry name" value="Ribosomal_Su5_D2-typ_SF"/>
</dbReference>
<sequence>MPYMYPLGDSMREMNFNEELAVVVLPDVPLLPDTNVNLKVGKEAGSEIYNRVKDDDSYGIALALKKMNPVGFYEESDFYRLGTIIHIQDVEEVKDFYQIKAQILERVEVKEFIPDGDNYRATYTFMPDITDLKEEDQDEMLMNIQNLVGEISENFKGSDAYLKQIHQLNDLKQVMAYVFPYMRLSIPEKQELLETRSLRERSLKFLDALIDQKESIKFQMEMGARLNEEMNKKHRETMLKEQLKAIQDELSDSEGAYGKNYRTLIEEAQMPDEVREVALEEVNKLERGGSNNSEENIIRNYLDLLTSLPWGPGEIRDIDIEAARKLLDEQHYGLDKVKDRIIQHLTVMKLKHNKQGSILLLVGPPGTGKTSLGKSIAEALGREYVRISLGGVRDESEIRGHRRTYLGALPGRIINGMKRAGTRNPVFILDEVDKLMASVNGDPESALLEVLDPEQNDTFSDHYLDVPYDLSDVFFIATANSLRDISAPLRDRMEIIEIGSYTSHEKFRIGKDHLIAEVLEDNGLDETQLQIEDEALKAIIENYTREAGVRGLKKQLAKVARVASEKIVLGKVELPYIVKADMLYDLLGHELIQVNQAGKNNPPGVVTGLAWTPVGGDILFIEGAFMPGTGKLMLTGQLGDVMKESAKISQSLIRSRMAFSLKNMEFEKKDLHIHVPSGAIPKDGPSAGVALLTTIASLVTGRAVDSELAMTGEISLRGAVLPVGGIKEKVLAAHRAGIKRVILPKENAKDLDEVPDDVKAELEFVTVETVEDVIKETIGIELPKPVIMDLGADSLAGGAGA</sequence>
<evidence type="ECO:0000256" key="12">
    <source>
        <dbReference type="PIRNR" id="PIRNR001174"/>
    </source>
</evidence>
<dbReference type="Gene3D" id="3.30.230.10">
    <property type="match status" value="1"/>
</dbReference>
<evidence type="ECO:0000259" key="17">
    <source>
        <dbReference type="PROSITE" id="PS51786"/>
    </source>
</evidence>
<dbReference type="GO" id="GO:0043565">
    <property type="term" value="F:sequence-specific DNA binding"/>
    <property type="evidence" value="ECO:0007669"/>
    <property type="project" value="UniProtKB-UniRule"/>
</dbReference>
<evidence type="ECO:0000256" key="7">
    <source>
        <dbReference type="ARBA" id="ARBA00022825"/>
    </source>
</evidence>
<evidence type="ECO:0000256" key="3">
    <source>
        <dbReference type="ARBA" id="ARBA00022490"/>
    </source>
</evidence>
<evidence type="ECO:0000256" key="1">
    <source>
        <dbReference type="ARBA" id="ARBA00004127"/>
    </source>
</evidence>
<protein>
    <recommendedName>
        <fullName evidence="11 12">Lon protease</fullName>
        <ecNumber evidence="11 12">3.4.21.53</ecNumber>
    </recommendedName>
    <alternativeName>
        <fullName evidence="11">ATP-dependent protease La</fullName>
    </alternativeName>
</protein>
<dbReference type="Pfam" id="PF02190">
    <property type="entry name" value="LON_substr_bdg"/>
    <property type="match status" value="1"/>
</dbReference>
<dbReference type="GO" id="GO:0012505">
    <property type="term" value="C:endomembrane system"/>
    <property type="evidence" value="ECO:0007669"/>
    <property type="project" value="UniProtKB-SubCell"/>
</dbReference>
<evidence type="ECO:0000256" key="11">
    <source>
        <dbReference type="HAMAP-Rule" id="MF_01973"/>
    </source>
</evidence>
<dbReference type="InterPro" id="IPR027417">
    <property type="entry name" value="P-loop_NTPase"/>
</dbReference>
<dbReference type="InterPro" id="IPR054594">
    <property type="entry name" value="Lon_lid"/>
</dbReference>
<dbReference type="SUPFAM" id="SSF88697">
    <property type="entry name" value="PUA domain-like"/>
    <property type="match status" value="1"/>
</dbReference>
<proteinExistence type="evidence at transcript level"/>
<dbReference type="Gene3D" id="1.20.5.5270">
    <property type="match status" value="1"/>
</dbReference>
<evidence type="ECO:0000256" key="6">
    <source>
        <dbReference type="ARBA" id="ARBA00022801"/>
    </source>
</evidence>
<feature type="domain" description="Lon N-terminal" evidence="18">
    <location>
        <begin position="20"/>
        <end position="213"/>
    </location>
</feature>
<dbReference type="PROSITE" id="PS51786">
    <property type="entry name" value="LON_PROTEOLYTIC"/>
    <property type="match status" value="1"/>
</dbReference>
<keyword evidence="4 11" id="KW-0645">Protease</keyword>
<name>A0A1D3L355_9EURY</name>
<dbReference type="PIRSF" id="PIRSF001174">
    <property type="entry name" value="Lon_proteas"/>
    <property type="match status" value="1"/>
</dbReference>
<keyword evidence="7 11" id="KW-0720">Serine protease</keyword>
<evidence type="ECO:0000256" key="8">
    <source>
        <dbReference type="ARBA" id="ARBA00022840"/>
    </source>
</evidence>
<dbReference type="HAMAP" id="MF_01973">
    <property type="entry name" value="lon_bact"/>
    <property type="match status" value="1"/>
</dbReference>
<comment type="function">
    <text evidence="11">ATP-dependent serine protease that mediates the selective degradation of mutant and abnormal proteins as well as certain short-lived regulatory proteins. Required for cellular homeostasis and for survival from DNA damage and developmental changes induced by stress. Degrades polypeptides processively to yield small peptide fragments that are 5 to 10 amino acids long. Binds to DNA in a double-stranded, site-specific manner.</text>
</comment>
<dbReference type="CDD" id="cd19500">
    <property type="entry name" value="RecA-like_Lon"/>
    <property type="match status" value="1"/>
</dbReference>
<evidence type="ECO:0000256" key="16">
    <source>
        <dbReference type="RuleBase" id="RU000591"/>
    </source>
</evidence>
<dbReference type="SMART" id="SM00382">
    <property type="entry name" value="AAA"/>
    <property type="match status" value="1"/>
</dbReference>
<organism evidence="19 20">
    <name type="scientific">Methanobacterium congolense</name>
    <dbReference type="NCBI Taxonomy" id="118062"/>
    <lineage>
        <taxon>Archaea</taxon>
        <taxon>Methanobacteriati</taxon>
        <taxon>Methanobacteriota</taxon>
        <taxon>Methanomada group</taxon>
        <taxon>Methanobacteria</taxon>
        <taxon>Methanobacteriales</taxon>
        <taxon>Methanobacteriaceae</taxon>
        <taxon>Methanobacterium</taxon>
    </lineage>
</organism>
<evidence type="ECO:0000256" key="14">
    <source>
        <dbReference type="PIRSR" id="PIRSR001174-2"/>
    </source>
</evidence>
<dbReference type="InterPro" id="IPR027543">
    <property type="entry name" value="Lon_bac"/>
</dbReference>
<dbReference type="SMART" id="SM00464">
    <property type="entry name" value="LON"/>
    <property type="match status" value="1"/>
</dbReference>
<keyword evidence="8 11" id="KW-0067">ATP-binding</keyword>
<evidence type="ECO:0000256" key="15">
    <source>
        <dbReference type="PROSITE-ProRule" id="PRU01122"/>
    </source>
</evidence>
<dbReference type="PATRIC" id="fig|129848.4.peg.1571"/>
<dbReference type="GO" id="GO:0016887">
    <property type="term" value="F:ATP hydrolysis activity"/>
    <property type="evidence" value="ECO:0007669"/>
    <property type="project" value="UniProtKB-UniRule"/>
</dbReference>
<dbReference type="Gene3D" id="1.10.8.60">
    <property type="match status" value="1"/>
</dbReference>